<dbReference type="EMBL" id="QWIR01000007">
    <property type="protein sequence ID" value="RMY95344.1"/>
    <property type="molecule type" value="Genomic_DNA"/>
</dbReference>
<dbReference type="AlphaFoldDB" id="A0A3M7G3X3"/>
<evidence type="ECO:0000256" key="4">
    <source>
        <dbReference type="ARBA" id="ARBA00011959"/>
    </source>
</evidence>
<dbReference type="GO" id="GO:0009052">
    <property type="term" value="P:pentose-phosphate shunt, non-oxidative branch"/>
    <property type="evidence" value="ECO:0007669"/>
    <property type="project" value="InterPro"/>
</dbReference>
<dbReference type="SUPFAM" id="SSF100950">
    <property type="entry name" value="NagB/RpiA/CoA transferase-like"/>
    <property type="match status" value="1"/>
</dbReference>
<gene>
    <name evidence="10" type="ORF">D0861_00824</name>
</gene>
<dbReference type="PANTHER" id="PTHR11934:SF0">
    <property type="entry name" value="RIBOSE-5-PHOSPHATE ISOMERASE"/>
    <property type="match status" value="1"/>
</dbReference>
<evidence type="ECO:0000256" key="5">
    <source>
        <dbReference type="ARBA" id="ARBA00019150"/>
    </source>
</evidence>
<dbReference type="VEuPathDB" id="FungiDB:BTJ68_03532"/>
<protein>
    <recommendedName>
        <fullName evidence="5">Ribose-5-phosphate isomerase</fullName>
        <ecNumber evidence="4">5.3.1.6</ecNumber>
    </recommendedName>
    <alternativeName>
        <fullName evidence="8">D-ribose-5-phosphate ketol-isomerase</fullName>
    </alternativeName>
    <alternativeName>
        <fullName evidence="7">Phosphoriboisomerase</fullName>
    </alternativeName>
</protein>
<name>A0A3M7G3X3_HORWE</name>
<comment type="similarity">
    <text evidence="3">Belongs to the ribose 5-phosphate isomerase family.</text>
</comment>
<comment type="pathway">
    <text evidence="2">Carbohydrate degradation; pentose phosphate pathway; D-ribose 5-phosphate from D-ribulose 5-phosphate (non-oxidative stage): step 1/1.</text>
</comment>
<evidence type="ECO:0000256" key="1">
    <source>
        <dbReference type="ARBA" id="ARBA00001713"/>
    </source>
</evidence>
<dbReference type="CDD" id="cd01398">
    <property type="entry name" value="RPI_A"/>
    <property type="match status" value="1"/>
</dbReference>
<evidence type="ECO:0000313" key="10">
    <source>
        <dbReference type="EMBL" id="RMY95344.1"/>
    </source>
</evidence>
<dbReference type="GO" id="GO:0006014">
    <property type="term" value="P:D-ribose metabolic process"/>
    <property type="evidence" value="ECO:0007669"/>
    <property type="project" value="TreeGrafter"/>
</dbReference>
<dbReference type="Gene3D" id="3.40.50.1360">
    <property type="match status" value="1"/>
</dbReference>
<dbReference type="GO" id="GO:0005737">
    <property type="term" value="C:cytoplasm"/>
    <property type="evidence" value="ECO:0007669"/>
    <property type="project" value="TreeGrafter"/>
</dbReference>
<accession>A0A3M7G3X3</accession>
<evidence type="ECO:0000256" key="3">
    <source>
        <dbReference type="ARBA" id="ARBA00008088"/>
    </source>
</evidence>
<dbReference type="Gene3D" id="3.30.70.260">
    <property type="match status" value="1"/>
</dbReference>
<dbReference type="PANTHER" id="PTHR11934">
    <property type="entry name" value="RIBOSE-5-PHOSPHATE ISOMERASE"/>
    <property type="match status" value="1"/>
</dbReference>
<dbReference type="SUPFAM" id="SSF75445">
    <property type="entry name" value="D-ribose-5-phosphate isomerase (RpiA), lid domain"/>
    <property type="match status" value="1"/>
</dbReference>
<feature type="compositionally biased region" description="Polar residues" evidence="9">
    <location>
        <begin position="1"/>
        <end position="24"/>
    </location>
</feature>
<dbReference type="Pfam" id="PF06026">
    <property type="entry name" value="Rib_5-P_isom_A"/>
    <property type="match status" value="1"/>
</dbReference>
<evidence type="ECO:0000256" key="9">
    <source>
        <dbReference type="SAM" id="MobiDB-lite"/>
    </source>
</evidence>
<dbReference type="EC" id="5.3.1.6" evidence="4"/>
<evidence type="ECO:0000256" key="2">
    <source>
        <dbReference type="ARBA" id="ARBA00004988"/>
    </source>
</evidence>
<dbReference type="OrthoDB" id="1555531at2759"/>
<keyword evidence="6" id="KW-0413">Isomerase</keyword>
<reference evidence="10 11" key="1">
    <citation type="journal article" date="2018" name="BMC Genomics">
        <title>Genomic evidence for intraspecific hybridization in a clonal and extremely halotolerant yeast.</title>
        <authorList>
            <person name="Gostincar C."/>
            <person name="Stajich J.E."/>
            <person name="Zupancic J."/>
            <person name="Zalar P."/>
            <person name="Gunde-Cimerman N."/>
        </authorList>
    </citation>
    <scope>NUCLEOTIDE SEQUENCE [LARGE SCALE GENOMIC DNA]</scope>
    <source>
        <strain evidence="10 11">EXF-2788</strain>
    </source>
</reference>
<dbReference type="Proteomes" id="UP000268823">
    <property type="component" value="Unassembled WGS sequence"/>
</dbReference>
<dbReference type="UniPathway" id="UPA00115">
    <property type="reaction ID" value="UER00412"/>
</dbReference>
<dbReference type="NCBIfam" id="TIGR00021">
    <property type="entry name" value="rpiA"/>
    <property type="match status" value="1"/>
</dbReference>
<sequence>MGSGSRQLTPQSSRIQAGSATETPPQDEGQIGQSVSSVYCKRLNGGASAVGERGERARRSGRTLKAANAVTQSKGFSCMSKATKLLSTLPAATTRPGPRPRSLLAPWTSSHVYNPSTFTTPPHHTRTFHLTPTRLALNSSRTATTTNPTMSAELSPVESAKRKAAYRAVAEHFSSDMRFVGIGSGSTIVYGVEAIKDHLQKNPPPANHMNWFVPTGWNSRKVIEAAGLNPIAFDSLPGDSVMDVCFDGADEVDEELNCIKGGGACLFQEKLVACRSKKFVCIADYRKNQKRLLTQWPSIPIEVAPIAHASVLKELKAIGSTDPKLREQTVAKAGPIQTDQSFYIIDAPFPKLLTTLDAKNGMDGSGKNGQWDITTLAERIKQMSGVLEVGLFHGMNGYEAQAAGLPGGQKPVAVYFGMEDGEVLKRDVKDVAELIK</sequence>
<comment type="caution">
    <text evidence="10">The sequence shown here is derived from an EMBL/GenBank/DDBJ whole genome shotgun (WGS) entry which is preliminary data.</text>
</comment>
<evidence type="ECO:0000256" key="7">
    <source>
        <dbReference type="ARBA" id="ARBA00029734"/>
    </source>
</evidence>
<comment type="catalytic activity">
    <reaction evidence="1">
        <text>aldehydo-D-ribose 5-phosphate = D-ribulose 5-phosphate</text>
        <dbReference type="Rhea" id="RHEA:14657"/>
        <dbReference type="ChEBI" id="CHEBI:58121"/>
        <dbReference type="ChEBI" id="CHEBI:58273"/>
        <dbReference type="EC" id="5.3.1.6"/>
    </reaction>
</comment>
<organism evidence="10 11">
    <name type="scientific">Hortaea werneckii</name>
    <name type="common">Black yeast</name>
    <name type="synonym">Cladosporium werneckii</name>
    <dbReference type="NCBI Taxonomy" id="91943"/>
    <lineage>
        <taxon>Eukaryota</taxon>
        <taxon>Fungi</taxon>
        <taxon>Dikarya</taxon>
        <taxon>Ascomycota</taxon>
        <taxon>Pezizomycotina</taxon>
        <taxon>Dothideomycetes</taxon>
        <taxon>Dothideomycetidae</taxon>
        <taxon>Mycosphaerellales</taxon>
        <taxon>Teratosphaeriaceae</taxon>
        <taxon>Hortaea</taxon>
    </lineage>
</organism>
<dbReference type="FunFam" id="3.40.50.1360:FF:000014">
    <property type="entry name" value="Ribose 5-phosphate isomerase"/>
    <property type="match status" value="1"/>
</dbReference>
<dbReference type="InterPro" id="IPR037171">
    <property type="entry name" value="NagB/RpiA_transferase-like"/>
</dbReference>
<feature type="region of interest" description="Disordered" evidence="9">
    <location>
        <begin position="1"/>
        <end position="33"/>
    </location>
</feature>
<proteinExistence type="inferred from homology"/>
<dbReference type="InterPro" id="IPR004788">
    <property type="entry name" value="Ribose5P_isomerase_type_A"/>
</dbReference>
<evidence type="ECO:0000256" key="6">
    <source>
        <dbReference type="ARBA" id="ARBA00023235"/>
    </source>
</evidence>
<evidence type="ECO:0000256" key="8">
    <source>
        <dbReference type="ARBA" id="ARBA00032273"/>
    </source>
</evidence>
<evidence type="ECO:0000313" key="11">
    <source>
        <dbReference type="Proteomes" id="UP000268823"/>
    </source>
</evidence>
<dbReference type="GO" id="GO:0004751">
    <property type="term" value="F:ribose-5-phosphate isomerase activity"/>
    <property type="evidence" value="ECO:0007669"/>
    <property type="project" value="UniProtKB-EC"/>
</dbReference>